<dbReference type="WBParaSite" id="PSU_v2.g21320.t1">
    <property type="protein sequence ID" value="PSU_v2.g21320.t1"/>
    <property type="gene ID" value="PSU_v2.g21320"/>
</dbReference>
<sequence>MIRQPRFFNSSSRLSECLRELPLGHHIFAQFGNGERYKDSKSRKSIFVVKGGRQNIPLNNLFGAFMHPNITKISQVPPKNTTTEEAAAKNKNKVTLTRTKTKTKTIDATTTTAPTQASVTMENPEV</sequence>
<evidence type="ECO:0000313" key="3">
    <source>
        <dbReference type="WBParaSite" id="PSU_v2.g21320.t1"/>
    </source>
</evidence>
<reference evidence="3" key="1">
    <citation type="submission" date="2022-11" db="UniProtKB">
        <authorList>
            <consortium name="WormBaseParasite"/>
        </authorList>
    </citation>
    <scope>IDENTIFICATION</scope>
</reference>
<feature type="region of interest" description="Disordered" evidence="1">
    <location>
        <begin position="107"/>
        <end position="126"/>
    </location>
</feature>
<dbReference type="AlphaFoldDB" id="A0A914YQI9"/>
<dbReference type="Proteomes" id="UP000887577">
    <property type="component" value="Unplaced"/>
</dbReference>
<evidence type="ECO:0000313" key="2">
    <source>
        <dbReference type="Proteomes" id="UP000887577"/>
    </source>
</evidence>
<keyword evidence="2" id="KW-1185">Reference proteome</keyword>
<name>A0A914YQI9_9BILA</name>
<evidence type="ECO:0000256" key="1">
    <source>
        <dbReference type="SAM" id="MobiDB-lite"/>
    </source>
</evidence>
<protein>
    <submittedName>
        <fullName evidence="3">Uncharacterized protein</fullName>
    </submittedName>
</protein>
<proteinExistence type="predicted"/>
<feature type="compositionally biased region" description="Low complexity" evidence="1">
    <location>
        <begin position="107"/>
        <end position="120"/>
    </location>
</feature>
<organism evidence="2 3">
    <name type="scientific">Panagrolaimus superbus</name>
    <dbReference type="NCBI Taxonomy" id="310955"/>
    <lineage>
        <taxon>Eukaryota</taxon>
        <taxon>Metazoa</taxon>
        <taxon>Ecdysozoa</taxon>
        <taxon>Nematoda</taxon>
        <taxon>Chromadorea</taxon>
        <taxon>Rhabditida</taxon>
        <taxon>Tylenchina</taxon>
        <taxon>Panagrolaimomorpha</taxon>
        <taxon>Panagrolaimoidea</taxon>
        <taxon>Panagrolaimidae</taxon>
        <taxon>Panagrolaimus</taxon>
    </lineage>
</organism>
<accession>A0A914YQI9</accession>